<accession>A0A4V2MW56</accession>
<feature type="compositionally biased region" description="Basic and acidic residues" evidence="5">
    <location>
        <begin position="456"/>
        <end position="472"/>
    </location>
</feature>
<dbReference type="GO" id="GO:0005524">
    <property type="term" value="F:ATP binding"/>
    <property type="evidence" value="ECO:0007669"/>
    <property type="project" value="UniProtKB-KW"/>
</dbReference>
<keyword evidence="4" id="KW-0067">ATP-binding</keyword>
<keyword evidence="2" id="KW-0547">Nucleotide-binding</keyword>
<feature type="region of interest" description="Disordered" evidence="5">
    <location>
        <begin position="434"/>
        <end position="497"/>
    </location>
</feature>
<evidence type="ECO:0000256" key="2">
    <source>
        <dbReference type="ARBA" id="ARBA00022741"/>
    </source>
</evidence>
<reference evidence="7 8" key="1">
    <citation type="submission" date="2018-11" db="EMBL/GenBank/DDBJ databases">
        <title>Genome assembly of Steccherinum ochraceum LE-BIN_3174, the white-rot fungus of the Steccherinaceae family (The Residual Polyporoid clade, Polyporales, Basidiomycota).</title>
        <authorList>
            <person name="Fedorova T.V."/>
            <person name="Glazunova O.A."/>
            <person name="Landesman E.O."/>
            <person name="Moiseenko K.V."/>
            <person name="Psurtseva N.V."/>
            <person name="Savinova O.S."/>
            <person name="Shakhova N.V."/>
            <person name="Tyazhelova T.V."/>
            <person name="Vasina D.V."/>
        </authorList>
    </citation>
    <scope>NUCLEOTIDE SEQUENCE [LARGE SCALE GENOMIC DNA]</scope>
    <source>
        <strain evidence="7 8">LE-BIN_3174</strain>
    </source>
</reference>
<dbReference type="InterPro" id="IPR011009">
    <property type="entry name" value="Kinase-like_dom_sf"/>
</dbReference>
<dbReference type="AlphaFoldDB" id="A0A4V2MW56"/>
<keyword evidence="1" id="KW-0808">Transferase</keyword>
<keyword evidence="8" id="KW-1185">Reference proteome</keyword>
<evidence type="ECO:0000259" key="6">
    <source>
        <dbReference type="PROSITE" id="PS50011"/>
    </source>
</evidence>
<dbReference type="InterPro" id="IPR000719">
    <property type="entry name" value="Prot_kinase_dom"/>
</dbReference>
<name>A0A4V2MW56_9APHY</name>
<keyword evidence="3" id="KW-0418">Kinase</keyword>
<evidence type="ECO:0000256" key="5">
    <source>
        <dbReference type="SAM" id="MobiDB-lite"/>
    </source>
</evidence>
<gene>
    <name evidence="7" type="ORF">EIP91_003771</name>
</gene>
<organism evidence="7 8">
    <name type="scientific">Steccherinum ochraceum</name>
    <dbReference type="NCBI Taxonomy" id="92696"/>
    <lineage>
        <taxon>Eukaryota</taxon>
        <taxon>Fungi</taxon>
        <taxon>Dikarya</taxon>
        <taxon>Basidiomycota</taxon>
        <taxon>Agaricomycotina</taxon>
        <taxon>Agaricomycetes</taxon>
        <taxon>Polyporales</taxon>
        <taxon>Steccherinaceae</taxon>
        <taxon>Steccherinum</taxon>
    </lineage>
</organism>
<evidence type="ECO:0000313" key="8">
    <source>
        <dbReference type="Proteomes" id="UP000292702"/>
    </source>
</evidence>
<dbReference type="Gene3D" id="1.10.510.10">
    <property type="entry name" value="Transferase(Phosphotransferase) domain 1"/>
    <property type="match status" value="1"/>
</dbReference>
<feature type="domain" description="Protein kinase" evidence="6">
    <location>
        <begin position="112"/>
        <end position="391"/>
    </location>
</feature>
<dbReference type="STRING" id="92696.A0A4V2MW56"/>
<evidence type="ECO:0000313" key="7">
    <source>
        <dbReference type="EMBL" id="TCD64697.1"/>
    </source>
</evidence>
<sequence length="506" mass="56084">MLLHSDAVTGADMGASLVESMTPERKQEVLEMIDDAIEEDQLKPTNITRISSESSLEVLDVLWELLDPRTGIVTGLKRGRPLFSFTLRRLTLKLVNREGQLPSAFYLDGVKSIEDESRGAGGFADIYYGQWKEHFVALKRLRPPSGQQHLDPVSEMQLCRESLMWKKLEHANILPFWGVSKDAFSRSICMVLPWMQKGSVRAHMRKLREAGTWSGQEHTLAVNVWLYQICLGLTYLHGEGIVHGDLHGGNILIDDADNVRLTDFGLGLLAEANPNNYASKHGNGSFPFRAPELHDPSKFGLDDTRHTRESDIYAFGCVVWELYTETVPFGNIGFYKIAEKVVNGERPPRPTTQDGLDISEDMWTITQRCWVQTIADRPPASQVAEDIKNVVDVELPGAIERMKTGQIDIPTTPSATVNQKPEFLSPVIAAGTSASASLVPPPSTVQAPTPAPTTEVGEKYPRSSDSVARGKPEQLPSIKRKESEKAASTQRGGVHTPEFRCKCVVM</sequence>
<dbReference type="InterPro" id="IPR051681">
    <property type="entry name" value="Ser/Thr_Kinases-Pseudokinases"/>
</dbReference>
<dbReference type="OrthoDB" id="346907at2759"/>
<protein>
    <recommendedName>
        <fullName evidence="6">Protein kinase domain-containing protein</fullName>
    </recommendedName>
</protein>
<dbReference type="PANTHER" id="PTHR44329">
    <property type="entry name" value="SERINE/THREONINE-PROTEIN KINASE TNNI3K-RELATED"/>
    <property type="match status" value="1"/>
</dbReference>
<dbReference type="Pfam" id="PF07714">
    <property type="entry name" value="PK_Tyr_Ser-Thr"/>
    <property type="match status" value="1"/>
</dbReference>
<evidence type="ECO:0000256" key="3">
    <source>
        <dbReference type="ARBA" id="ARBA00022777"/>
    </source>
</evidence>
<proteinExistence type="predicted"/>
<dbReference type="SUPFAM" id="SSF56112">
    <property type="entry name" value="Protein kinase-like (PK-like)"/>
    <property type="match status" value="1"/>
</dbReference>
<comment type="caution">
    <text evidence="7">The sequence shown here is derived from an EMBL/GenBank/DDBJ whole genome shotgun (WGS) entry which is preliminary data.</text>
</comment>
<dbReference type="Proteomes" id="UP000292702">
    <property type="component" value="Unassembled WGS sequence"/>
</dbReference>
<dbReference type="PANTHER" id="PTHR44329:SF288">
    <property type="entry name" value="MITOGEN-ACTIVATED PROTEIN KINASE KINASE KINASE 20"/>
    <property type="match status" value="1"/>
</dbReference>
<evidence type="ECO:0000256" key="1">
    <source>
        <dbReference type="ARBA" id="ARBA00022679"/>
    </source>
</evidence>
<dbReference type="GO" id="GO:0004674">
    <property type="term" value="F:protein serine/threonine kinase activity"/>
    <property type="evidence" value="ECO:0007669"/>
    <property type="project" value="TreeGrafter"/>
</dbReference>
<dbReference type="EMBL" id="RWJN01000221">
    <property type="protein sequence ID" value="TCD64697.1"/>
    <property type="molecule type" value="Genomic_DNA"/>
</dbReference>
<dbReference type="InterPro" id="IPR001245">
    <property type="entry name" value="Ser-Thr/Tyr_kinase_cat_dom"/>
</dbReference>
<evidence type="ECO:0000256" key="4">
    <source>
        <dbReference type="ARBA" id="ARBA00022840"/>
    </source>
</evidence>
<dbReference type="PROSITE" id="PS50011">
    <property type="entry name" value="PROTEIN_KINASE_DOM"/>
    <property type="match status" value="1"/>
</dbReference>